<protein>
    <submittedName>
        <fullName evidence="3">LuxR C-terminal-related transcriptional regulator</fullName>
    </submittedName>
</protein>
<dbReference type="InterPro" id="IPR036388">
    <property type="entry name" value="WH-like_DNA-bd_sf"/>
</dbReference>
<dbReference type="Proteomes" id="UP001056937">
    <property type="component" value="Chromosome 1"/>
</dbReference>
<dbReference type="InterPro" id="IPR000792">
    <property type="entry name" value="Tscrpt_reg_LuxR_C"/>
</dbReference>
<gene>
    <name evidence="3" type="ORF">LHA26_01475</name>
</gene>
<dbReference type="InterPro" id="IPR007630">
    <property type="entry name" value="RNA_pol_sigma70_r4"/>
</dbReference>
<dbReference type="SMART" id="SM00421">
    <property type="entry name" value="HTH_LUXR"/>
    <property type="match status" value="1"/>
</dbReference>
<feature type="transmembrane region" description="Helical" evidence="1">
    <location>
        <begin position="140"/>
        <end position="164"/>
    </location>
</feature>
<keyword evidence="1" id="KW-0812">Transmembrane</keyword>
<evidence type="ECO:0000259" key="2">
    <source>
        <dbReference type="PROSITE" id="PS50043"/>
    </source>
</evidence>
<evidence type="ECO:0000313" key="4">
    <source>
        <dbReference type="Proteomes" id="UP001056937"/>
    </source>
</evidence>
<sequence length="169" mass="18733">MNTNRTDRLTERQKQCLRLLYAHYKPGEIATRLGISTDRVNQLLKAARERLEVSRSIDAARILHEAEADPSHIMGAQPVGVAAPPRRDEDSTVFAEPAGRQADIALREEHAPYQALSAPRSSELPLPVPTRRRPFNELIWYQRAAWGLAIALGATVLAGAMVSLQNAIH</sequence>
<organism evidence="3 4">
    <name type="scientific">Sphingomonas morindae</name>
    <dbReference type="NCBI Taxonomy" id="1541170"/>
    <lineage>
        <taxon>Bacteria</taxon>
        <taxon>Pseudomonadati</taxon>
        <taxon>Pseudomonadota</taxon>
        <taxon>Alphaproteobacteria</taxon>
        <taxon>Sphingomonadales</taxon>
        <taxon>Sphingomonadaceae</taxon>
        <taxon>Sphingomonas</taxon>
    </lineage>
</organism>
<keyword evidence="1" id="KW-0472">Membrane</keyword>
<dbReference type="InterPro" id="IPR016032">
    <property type="entry name" value="Sig_transdc_resp-reg_C-effctor"/>
</dbReference>
<dbReference type="SUPFAM" id="SSF46894">
    <property type="entry name" value="C-terminal effector domain of the bipartite response regulators"/>
    <property type="match status" value="1"/>
</dbReference>
<dbReference type="RefSeq" id="WP_252166992.1">
    <property type="nucleotide sequence ID" value="NZ_CP084930.1"/>
</dbReference>
<evidence type="ECO:0000256" key="1">
    <source>
        <dbReference type="SAM" id="Phobius"/>
    </source>
</evidence>
<feature type="domain" description="HTH luxR-type" evidence="2">
    <location>
        <begin position="2"/>
        <end position="67"/>
    </location>
</feature>
<keyword evidence="4" id="KW-1185">Reference proteome</keyword>
<reference evidence="3" key="1">
    <citation type="journal article" date="2022" name="Toxins">
        <title>Genomic Analysis of Sphingopyxis sp. USTB-05 for Biodegrading Cyanobacterial Hepatotoxins.</title>
        <authorList>
            <person name="Liu C."/>
            <person name="Xu Q."/>
            <person name="Zhao Z."/>
            <person name="Zhang H."/>
            <person name="Liu X."/>
            <person name="Yin C."/>
            <person name="Liu Y."/>
            <person name="Yan H."/>
        </authorList>
    </citation>
    <scope>NUCLEOTIDE SEQUENCE</scope>
    <source>
        <strain evidence="3">NBD5</strain>
    </source>
</reference>
<dbReference type="EMBL" id="CP084930">
    <property type="protein sequence ID" value="USI73181.1"/>
    <property type="molecule type" value="Genomic_DNA"/>
</dbReference>
<accession>A0ABY4X8E2</accession>
<proteinExistence type="predicted"/>
<keyword evidence="1" id="KW-1133">Transmembrane helix</keyword>
<dbReference type="Pfam" id="PF04545">
    <property type="entry name" value="Sigma70_r4"/>
    <property type="match status" value="1"/>
</dbReference>
<evidence type="ECO:0000313" key="3">
    <source>
        <dbReference type="EMBL" id="USI73181.1"/>
    </source>
</evidence>
<name>A0ABY4X8E2_9SPHN</name>
<dbReference type="Gene3D" id="1.10.10.10">
    <property type="entry name" value="Winged helix-like DNA-binding domain superfamily/Winged helix DNA-binding domain"/>
    <property type="match status" value="1"/>
</dbReference>
<dbReference type="PROSITE" id="PS50043">
    <property type="entry name" value="HTH_LUXR_2"/>
    <property type="match status" value="1"/>
</dbReference>